<comment type="caution">
    <text evidence="2">The sequence shown here is derived from an EMBL/GenBank/DDBJ whole genome shotgun (WGS) entry which is preliminary data.</text>
</comment>
<proteinExistence type="predicted"/>
<sequence>MKSFHPNTGWKFEQWGGSAAKPGQKLLPSSPALDVASCLENQETSVIFSFSRDNVAGAAVLRENTPAE</sequence>
<keyword evidence="3" id="KW-1185">Reference proteome</keyword>
<dbReference type="EMBL" id="JBHTBS010000001">
    <property type="protein sequence ID" value="MFC7336273.1"/>
    <property type="molecule type" value="Genomic_DNA"/>
</dbReference>
<reference evidence="3" key="1">
    <citation type="journal article" date="2019" name="Int. J. Syst. Evol. Microbiol.">
        <title>The Global Catalogue of Microorganisms (GCM) 10K type strain sequencing project: providing services to taxonomists for standard genome sequencing and annotation.</title>
        <authorList>
            <consortium name="The Broad Institute Genomics Platform"/>
            <consortium name="The Broad Institute Genome Sequencing Center for Infectious Disease"/>
            <person name="Wu L."/>
            <person name="Ma J."/>
        </authorList>
    </citation>
    <scope>NUCLEOTIDE SEQUENCE [LARGE SCALE GENOMIC DNA]</scope>
    <source>
        <strain evidence="3">CGMCC 4.1467</strain>
    </source>
</reference>
<dbReference type="RefSeq" id="WP_379709222.1">
    <property type="nucleotide sequence ID" value="NZ_JBHTBS010000001.1"/>
</dbReference>
<name>A0ABW2L1T1_9BACT</name>
<dbReference type="Proteomes" id="UP001596472">
    <property type="component" value="Unassembled WGS sequence"/>
</dbReference>
<evidence type="ECO:0000313" key="3">
    <source>
        <dbReference type="Proteomes" id="UP001596472"/>
    </source>
</evidence>
<gene>
    <name evidence="2" type="ORF">ACFQY0_03720</name>
</gene>
<evidence type="ECO:0000256" key="1">
    <source>
        <dbReference type="SAM" id="MobiDB-lite"/>
    </source>
</evidence>
<protein>
    <submittedName>
        <fullName evidence="2">Uncharacterized protein</fullName>
    </submittedName>
</protein>
<organism evidence="2 3">
    <name type="scientific">Haloferula chungangensis</name>
    <dbReference type="NCBI Taxonomy" id="1048331"/>
    <lineage>
        <taxon>Bacteria</taxon>
        <taxon>Pseudomonadati</taxon>
        <taxon>Verrucomicrobiota</taxon>
        <taxon>Verrucomicrobiia</taxon>
        <taxon>Verrucomicrobiales</taxon>
        <taxon>Verrucomicrobiaceae</taxon>
        <taxon>Haloferula</taxon>
    </lineage>
</organism>
<feature type="region of interest" description="Disordered" evidence="1">
    <location>
        <begin position="1"/>
        <end position="23"/>
    </location>
</feature>
<accession>A0ABW2L1T1</accession>
<evidence type="ECO:0000313" key="2">
    <source>
        <dbReference type="EMBL" id="MFC7336273.1"/>
    </source>
</evidence>